<dbReference type="PANTHER" id="PTHR30203">
    <property type="entry name" value="OUTER MEMBRANE CATION EFFLUX PROTEIN"/>
    <property type="match status" value="1"/>
</dbReference>
<keyword evidence="1" id="KW-0732">Signal</keyword>
<evidence type="ECO:0000256" key="1">
    <source>
        <dbReference type="SAM" id="SignalP"/>
    </source>
</evidence>
<proteinExistence type="predicted"/>
<evidence type="ECO:0000313" key="3">
    <source>
        <dbReference type="Proteomes" id="UP000250079"/>
    </source>
</evidence>
<dbReference type="KEGG" id="gai:IMCC3135_18155"/>
<reference evidence="2 3" key="1">
    <citation type="submission" date="2016-12" db="EMBL/GenBank/DDBJ databases">
        <authorList>
            <person name="Song W.-J."/>
            <person name="Kurnit D.M."/>
        </authorList>
    </citation>
    <scope>NUCLEOTIDE SEQUENCE [LARGE SCALE GENOMIC DNA]</scope>
    <source>
        <strain evidence="2 3">IMCC3135</strain>
    </source>
</reference>
<dbReference type="Gene3D" id="1.20.1600.10">
    <property type="entry name" value="Outer membrane efflux proteins (OEP)"/>
    <property type="match status" value="1"/>
</dbReference>
<dbReference type="EMBL" id="CP018632">
    <property type="protein sequence ID" value="ASJ73710.1"/>
    <property type="molecule type" value="Genomic_DNA"/>
</dbReference>
<dbReference type="InterPro" id="IPR010131">
    <property type="entry name" value="MdtP/NodT-like"/>
</dbReference>
<organism evidence="2 3">
    <name type="scientific">Granulosicoccus antarcticus IMCC3135</name>
    <dbReference type="NCBI Taxonomy" id="1192854"/>
    <lineage>
        <taxon>Bacteria</taxon>
        <taxon>Pseudomonadati</taxon>
        <taxon>Pseudomonadota</taxon>
        <taxon>Gammaproteobacteria</taxon>
        <taxon>Chromatiales</taxon>
        <taxon>Granulosicoccaceae</taxon>
        <taxon>Granulosicoccus</taxon>
    </lineage>
</organism>
<dbReference type="OrthoDB" id="237412at2"/>
<dbReference type="PROSITE" id="PS51257">
    <property type="entry name" value="PROKAR_LIPOPROTEIN"/>
    <property type="match status" value="1"/>
</dbReference>
<feature type="chain" id="PRO_5016450518" description="Transporter" evidence="1">
    <location>
        <begin position="24"/>
        <end position="477"/>
    </location>
</feature>
<evidence type="ECO:0008006" key="4">
    <source>
        <dbReference type="Google" id="ProtNLM"/>
    </source>
</evidence>
<dbReference type="PANTHER" id="PTHR30203:SF24">
    <property type="entry name" value="BLR4935 PROTEIN"/>
    <property type="match status" value="1"/>
</dbReference>
<dbReference type="SUPFAM" id="SSF56954">
    <property type="entry name" value="Outer membrane efflux proteins (OEP)"/>
    <property type="match status" value="1"/>
</dbReference>
<feature type="signal peptide" evidence="1">
    <location>
        <begin position="1"/>
        <end position="23"/>
    </location>
</feature>
<evidence type="ECO:0000313" key="2">
    <source>
        <dbReference type="EMBL" id="ASJ73710.1"/>
    </source>
</evidence>
<gene>
    <name evidence="2" type="ORF">IMCC3135_18155</name>
</gene>
<sequence>MKLTQRRITRPLSIAFLTTTVLSGCATFDVNESIGWTNEEAATFTGGNLELARTAGQRAARTEAATALLAEPLTRDSAVQLALVNSPTIQALIARSWETGASAAQTGRIPNPVFSFERLVSDDSQTKDLERFIAFGLLDVLLLPMKKGVAERGMESARVKLTSDVVAEVTAVRQAWTQAVAAKQLVAFAEQVRTSADASAEMGRRLESVGNFSRLERARQQVFYADATMQLATTRHEAVVAREKLIRALGLDDRQLAMLKLPERLPDLPAQPILPGEATQTLGDRRLDVRMAKASLDRAARAQGITNITSFTDIEVGYRETKATGPEESEELSGYEVEISLPLFDWGNMRRDAMSAQTLAAGNEYAATLRNASSSLRETYSAYRTSFDLSSFYRDEVVPLRTLISEENVMQYNGMLIGVFELLADSRTQTSSIMSAIEASEQFWMADAALQAAMMGRPMDASVGTMAAAGGGEEAGH</sequence>
<dbReference type="RefSeq" id="WP_088918851.1">
    <property type="nucleotide sequence ID" value="NZ_CP018632.1"/>
</dbReference>
<accession>A0A2Z2NY02</accession>
<name>A0A2Z2NY02_9GAMM</name>
<protein>
    <recommendedName>
        <fullName evidence="4">Transporter</fullName>
    </recommendedName>
</protein>
<dbReference type="Proteomes" id="UP000250079">
    <property type="component" value="Chromosome"/>
</dbReference>
<keyword evidence="3" id="KW-1185">Reference proteome</keyword>
<dbReference type="AlphaFoldDB" id="A0A2Z2NY02"/>